<keyword evidence="4" id="KW-1185">Reference proteome</keyword>
<accession>A0A381FCF8</accession>
<sequence length="200" mass="22712">MKPKNIPGVPKHVKGSFHDTESKKEVGNPNDLDLKFTILKKRFLSINQWRDYCKESTTDFRLCDSVGKNVERFPQRGDYIRIDIPGPGGSEGRSFDWVQIISIDLANPDMVIIQCRPSKDPVKENTKKIAHFYSNNATSTFIISKEKDGVKAGIYGRNEYPNLKTGFFNSIRNMMIAVGGMLGFSKIQWKCLTKGLVEFK</sequence>
<dbReference type="Proteomes" id="UP000185725">
    <property type="component" value="Unassembled WGS sequence"/>
</dbReference>
<protein>
    <submittedName>
        <fullName evidence="3">Uncharacterized protein</fullName>
    </submittedName>
</protein>
<dbReference type="OrthoDB" id="947646at2"/>
<dbReference type="AlphaFoldDB" id="A0A381FCF8"/>
<dbReference type="RefSeq" id="WP_076561549.1">
    <property type="nucleotide sequence ID" value="NZ_CP033929.1"/>
</dbReference>
<evidence type="ECO:0000313" key="5">
    <source>
        <dbReference type="Proteomes" id="UP000255231"/>
    </source>
</evidence>
<dbReference type="GeneID" id="303673627"/>
<dbReference type="EMBL" id="UFVS01000001">
    <property type="protein sequence ID" value="SUX43762.1"/>
    <property type="molecule type" value="Genomic_DNA"/>
</dbReference>
<feature type="compositionally biased region" description="Basic and acidic residues" evidence="1">
    <location>
        <begin position="16"/>
        <end position="26"/>
    </location>
</feature>
<evidence type="ECO:0000313" key="3">
    <source>
        <dbReference type="EMBL" id="SUX43762.1"/>
    </source>
</evidence>
<proteinExistence type="predicted"/>
<evidence type="ECO:0000256" key="1">
    <source>
        <dbReference type="SAM" id="MobiDB-lite"/>
    </source>
</evidence>
<feature type="region of interest" description="Disordered" evidence="1">
    <location>
        <begin position="1"/>
        <end position="26"/>
    </location>
</feature>
<organism evidence="3 5">
    <name type="scientific">Chryseobacterium indoltheticum</name>
    <dbReference type="NCBI Taxonomy" id="254"/>
    <lineage>
        <taxon>Bacteria</taxon>
        <taxon>Pseudomonadati</taxon>
        <taxon>Bacteroidota</taxon>
        <taxon>Flavobacteriia</taxon>
        <taxon>Flavobacteriales</taxon>
        <taxon>Weeksellaceae</taxon>
        <taxon>Chryseobacterium group</taxon>
        <taxon>Chryseobacterium</taxon>
    </lineage>
</organism>
<reference evidence="2 4" key="1">
    <citation type="submission" date="2017-01" db="EMBL/GenBank/DDBJ databases">
        <authorList>
            <person name="Varghese N."/>
            <person name="Submissions S."/>
        </authorList>
    </citation>
    <scope>NUCLEOTIDE SEQUENCE [LARGE SCALE GENOMIC DNA]</scope>
    <source>
        <strain evidence="2 4">ATCC 27950</strain>
    </source>
</reference>
<dbReference type="KEGG" id="cil:EG358_07935"/>
<gene>
    <name evidence="3" type="ORF">NCTC13560_02198</name>
    <name evidence="2" type="ORF">SAMN05421682_11018</name>
</gene>
<dbReference type="Proteomes" id="UP000255231">
    <property type="component" value="Unassembled WGS sequence"/>
</dbReference>
<evidence type="ECO:0000313" key="2">
    <source>
        <dbReference type="EMBL" id="SIQ91634.1"/>
    </source>
</evidence>
<reference evidence="3 5" key="2">
    <citation type="submission" date="2018-06" db="EMBL/GenBank/DDBJ databases">
        <authorList>
            <consortium name="Pathogen Informatics"/>
            <person name="Doyle S."/>
        </authorList>
    </citation>
    <scope>NUCLEOTIDE SEQUENCE [LARGE SCALE GENOMIC DNA]</scope>
    <source>
        <strain evidence="3 5">NCTC13560</strain>
    </source>
</reference>
<evidence type="ECO:0000313" key="4">
    <source>
        <dbReference type="Proteomes" id="UP000185725"/>
    </source>
</evidence>
<name>A0A381FCF8_9FLAO</name>
<dbReference type="EMBL" id="FTMF01000010">
    <property type="protein sequence ID" value="SIQ91634.1"/>
    <property type="molecule type" value="Genomic_DNA"/>
</dbReference>